<proteinExistence type="inferred from homology"/>
<comment type="cofactor">
    <cofactor evidence="3">
        <name>FAD</name>
        <dbReference type="ChEBI" id="CHEBI:57692"/>
    </cofactor>
</comment>
<evidence type="ECO:0000256" key="4">
    <source>
        <dbReference type="RuleBase" id="RU003968"/>
    </source>
</evidence>
<dbReference type="KEGG" id="apuu:APUU_70853S"/>
<dbReference type="Proteomes" id="UP000654913">
    <property type="component" value="Chromosome 7"/>
</dbReference>
<organism evidence="8 9">
    <name type="scientific">Aspergillus puulaauensis</name>
    <dbReference type="NCBI Taxonomy" id="1220207"/>
    <lineage>
        <taxon>Eukaryota</taxon>
        <taxon>Fungi</taxon>
        <taxon>Dikarya</taxon>
        <taxon>Ascomycota</taxon>
        <taxon>Pezizomycotina</taxon>
        <taxon>Eurotiomycetes</taxon>
        <taxon>Eurotiomycetidae</taxon>
        <taxon>Eurotiales</taxon>
        <taxon>Aspergillaceae</taxon>
        <taxon>Aspergillus</taxon>
    </lineage>
</organism>
<dbReference type="SUPFAM" id="SSF51905">
    <property type="entry name" value="FAD/NAD(P)-binding domain"/>
    <property type="match status" value="1"/>
</dbReference>
<keyword evidence="9" id="KW-1185">Reference proteome</keyword>
<dbReference type="PROSITE" id="PS00623">
    <property type="entry name" value="GMC_OXRED_1"/>
    <property type="match status" value="1"/>
</dbReference>
<dbReference type="GO" id="GO:0016614">
    <property type="term" value="F:oxidoreductase activity, acting on CH-OH group of donors"/>
    <property type="evidence" value="ECO:0007669"/>
    <property type="project" value="InterPro"/>
</dbReference>
<sequence>MKFFFPSLLLLPLAFARHLSPAAQRVTHHDADLLSEYDYVVVGGGVSGLTVANRLTEDSNTTVLVIEAGKIDDYSKDIQYPRFARTVAANYSWPITSLPTAGLNNRTASVVVARILGGGSAINGMAFMRGSPGDYDLWAELIGDKSWGWDGLLPYFKKSEAFTPPTDDQQSQHGISFDIDARGTNGPIQTSFPPFITSTGKVFLAALRQLGIPTQIDGAANALGGYWSPNNLDPVTTERSYARTGYHDSANIRSNYHVLPEALVTKLTPDLTGVEYIPEYNTALNSTPPDIKIKTVRARKEIIMAAGAIHTPKILHLSGVGSSSVLRSLGIDQILDVPGVGENLQDHATMYGSAAFTNLSDPTQDPVYIWNNATYDAEMGLLYEANRTGPWTVGTENTFSFLTAKHLNFSVSHFAHAAGQPARYLRSGLDPSIIRGYEKSQNLLLKYMTDNKVALSENLLIAIISLQKPLSRGSVHAASTDPYTMPHVSYRTFSNPLDLEMLAQAVRLHTDLLPQTPALQSIGAVLEFPTPGLTDTELLDTIKESADPSFYHPVGTCAMLKFGDGGCVDSQLRLYGSRGRVRIVDASIFPIIPSAHTQSTVYAVAEKVADLIRGIHTVPH</sequence>
<comment type="similarity">
    <text evidence="1 4">Belongs to the GMC oxidoreductase family.</text>
</comment>
<reference evidence="8" key="2">
    <citation type="submission" date="2021-02" db="EMBL/GenBank/DDBJ databases">
        <title>Aspergillus puulaauensis MK2 genome sequence.</title>
        <authorList>
            <person name="Futagami T."/>
            <person name="Mori K."/>
            <person name="Kadooka C."/>
            <person name="Tanaka T."/>
        </authorList>
    </citation>
    <scope>NUCLEOTIDE SEQUENCE</scope>
    <source>
        <strain evidence="8">MK2</strain>
    </source>
</reference>
<evidence type="ECO:0000259" key="6">
    <source>
        <dbReference type="PROSITE" id="PS00623"/>
    </source>
</evidence>
<dbReference type="Pfam" id="PF00732">
    <property type="entry name" value="GMC_oxred_N"/>
    <property type="match status" value="1"/>
</dbReference>
<feature type="binding site" evidence="3">
    <location>
        <position position="264"/>
    </location>
    <ligand>
        <name>FAD</name>
        <dbReference type="ChEBI" id="CHEBI:57692"/>
    </ligand>
</feature>
<dbReference type="InterPro" id="IPR007867">
    <property type="entry name" value="GMC_OxRtase_C"/>
</dbReference>
<dbReference type="InterPro" id="IPR036188">
    <property type="entry name" value="FAD/NAD-bd_sf"/>
</dbReference>
<dbReference type="GO" id="GO:0044550">
    <property type="term" value="P:secondary metabolite biosynthetic process"/>
    <property type="evidence" value="ECO:0007669"/>
    <property type="project" value="TreeGrafter"/>
</dbReference>
<reference evidence="8" key="1">
    <citation type="submission" date="2021-01" db="EMBL/GenBank/DDBJ databases">
        <authorList>
            <consortium name="Aspergillus puulaauensis MK2 genome sequencing consortium"/>
            <person name="Kazuki M."/>
            <person name="Futagami T."/>
        </authorList>
    </citation>
    <scope>NUCLEOTIDE SEQUENCE</scope>
    <source>
        <strain evidence="8">MK2</strain>
    </source>
</reference>
<evidence type="ECO:0000256" key="2">
    <source>
        <dbReference type="PIRSR" id="PIRSR000137-1"/>
    </source>
</evidence>
<feature type="domain" description="Glucose-methanol-choline oxidoreductase N-terminal" evidence="6">
    <location>
        <begin position="113"/>
        <end position="136"/>
    </location>
</feature>
<dbReference type="SUPFAM" id="SSF54373">
    <property type="entry name" value="FAD-linked reductases, C-terminal domain"/>
    <property type="match status" value="1"/>
</dbReference>
<feature type="signal peptide" evidence="5">
    <location>
        <begin position="1"/>
        <end position="16"/>
    </location>
</feature>
<dbReference type="PANTHER" id="PTHR11552">
    <property type="entry name" value="GLUCOSE-METHANOL-CHOLINE GMC OXIDOREDUCTASE"/>
    <property type="match status" value="1"/>
</dbReference>
<dbReference type="PROSITE" id="PS00624">
    <property type="entry name" value="GMC_OXRED_2"/>
    <property type="match status" value="1"/>
</dbReference>
<keyword evidence="3 4" id="KW-0274">FAD</keyword>
<dbReference type="GeneID" id="64979280"/>
<evidence type="ECO:0000259" key="7">
    <source>
        <dbReference type="PROSITE" id="PS00624"/>
    </source>
</evidence>
<dbReference type="EMBL" id="AP024449">
    <property type="protein sequence ID" value="BCS29283.1"/>
    <property type="molecule type" value="Genomic_DNA"/>
</dbReference>
<name>A0A7R7XYQ0_9EURO</name>
<dbReference type="Gene3D" id="3.50.50.60">
    <property type="entry name" value="FAD/NAD(P)-binding domain"/>
    <property type="match status" value="1"/>
</dbReference>
<protein>
    <recommendedName>
        <fullName evidence="6 7">Glucose-methanol-choline oxidoreductase N-terminal domain-containing protein</fullName>
    </recommendedName>
</protein>
<feature type="active site" description="Proton acceptor" evidence="2">
    <location>
        <position position="596"/>
    </location>
</feature>
<evidence type="ECO:0000313" key="8">
    <source>
        <dbReference type="EMBL" id="BCS29283.1"/>
    </source>
</evidence>
<feature type="domain" description="Glucose-methanol-choline oxidoreductase N-terminal" evidence="7">
    <location>
        <begin position="307"/>
        <end position="321"/>
    </location>
</feature>
<keyword evidence="4" id="KW-0285">Flavoprotein</keyword>
<accession>A0A7R7XYQ0</accession>
<dbReference type="InterPro" id="IPR000172">
    <property type="entry name" value="GMC_OxRdtase_N"/>
</dbReference>
<dbReference type="InterPro" id="IPR012132">
    <property type="entry name" value="GMC_OxRdtase"/>
</dbReference>
<gene>
    <name evidence="8" type="ORF">APUU_70853S</name>
</gene>
<evidence type="ECO:0000256" key="5">
    <source>
        <dbReference type="SAM" id="SignalP"/>
    </source>
</evidence>
<feature type="active site" description="Proton donor" evidence="2">
    <location>
        <position position="552"/>
    </location>
</feature>
<dbReference type="OrthoDB" id="269227at2759"/>
<dbReference type="PIRSF" id="PIRSF000137">
    <property type="entry name" value="Alcohol_oxidase"/>
    <property type="match status" value="1"/>
</dbReference>
<evidence type="ECO:0000256" key="1">
    <source>
        <dbReference type="ARBA" id="ARBA00010790"/>
    </source>
</evidence>
<dbReference type="AlphaFoldDB" id="A0A7R7XYQ0"/>
<dbReference type="RefSeq" id="XP_041561469.1">
    <property type="nucleotide sequence ID" value="XM_041695773.1"/>
</dbReference>
<feature type="chain" id="PRO_5031326466" description="Glucose-methanol-choline oxidoreductase N-terminal domain-containing protein" evidence="5">
    <location>
        <begin position="17"/>
        <end position="620"/>
    </location>
</feature>
<evidence type="ECO:0000313" key="9">
    <source>
        <dbReference type="Proteomes" id="UP000654913"/>
    </source>
</evidence>
<dbReference type="PANTHER" id="PTHR11552:SF115">
    <property type="entry name" value="DEHYDROGENASE XPTC-RELATED"/>
    <property type="match status" value="1"/>
</dbReference>
<dbReference type="Pfam" id="PF05199">
    <property type="entry name" value="GMC_oxred_C"/>
    <property type="match status" value="1"/>
</dbReference>
<keyword evidence="5" id="KW-0732">Signal</keyword>
<evidence type="ECO:0000256" key="3">
    <source>
        <dbReference type="PIRSR" id="PIRSR000137-2"/>
    </source>
</evidence>
<dbReference type="Gene3D" id="3.30.560.10">
    <property type="entry name" value="Glucose Oxidase, domain 3"/>
    <property type="match status" value="1"/>
</dbReference>
<dbReference type="GO" id="GO:0050660">
    <property type="term" value="F:flavin adenine dinucleotide binding"/>
    <property type="evidence" value="ECO:0007669"/>
    <property type="project" value="InterPro"/>
</dbReference>